<proteinExistence type="inferred from homology"/>
<dbReference type="Pfam" id="PF00324">
    <property type="entry name" value="AA_permease"/>
    <property type="match status" value="1"/>
</dbReference>
<feature type="transmembrane region" description="Helical" evidence="7">
    <location>
        <begin position="188"/>
        <end position="208"/>
    </location>
</feature>
<dbReference type="GO" id="GO:0016020">
    <property type="term" value="C:membrane"/>
    <property type="evidence" value="ECO:0007669"/>
    <property type="project" value="UniProtKB-SubCell"/>
</dbReference>
<keyword evidence="5 7" id="KW-1133">Transmembrane helix</keyword>
<evidence type="ECO:0000256" key="4">
    <source>
        <dbReference type="ARBA" id="ARBA00022692"/>
    </source>
</evidence>
<dbReference type="AlphaFoldDB" id="A0A450SZX1"/>
<evidence type="ECO:0000256" key="1">
    <source>
        <dbReference type="ARBA" id="ARBA00004141"/>
    </source>
</evidence>
<feature type="domain" description="Amino acid permease/ SLC12A" evidence="8">
    <location>
        <begin position="12"/>
        <end position="457"/>
    </location>
</feature>
<feature type="domain" description="SLC12A transporter C-terminal" evidence="9">
    <location>
        <begin position="470"/>
        <end position="560"/>
    </location>
</feature>
<gene>
    <name evidence="10" type="ORF">BECKDK2373B_GA0170837_10862</name>
</gene>
<organism evidence="10">
    <name type="scientific">Candidatus Kentrum sp. DK</name>
    <dbReference type="NCBI Taxonomy" id="2126562"/>
    <lineage>
        <taxon>Bacteria</taxon>
        <taxon>Pseudomonadati</taxon>
        <taxon>Pseudomonadota</taxon>
        <taxon>Gammaproteobacteria</taxon>
        <taxon>Candidatus Kentrum</taxon>
    </lineage>
</organism>
<feature type="transmembrane region" description="Helical" evidence="7">
    <location>
        <begin position="153"/>
        <end position="176"/>
    </location>
</feature>
<dbReference type="InterPro" id="IPR004842">
    <property type="entry name" value="SLC12A_fam"/>
</dbReference>
<dbReference type="PANTHER" id="PTHR11827">
    <property type="entry name" value="SOLUTE CARRIER FAMILY 12, CATION COTRANSPORTERS"/>
    <property type="match status" value="1"/>
</dbReference>
<keyword evidence="3" id="KW-0813">Transport</keyword>
<feature type="transmembrane region" description="Helical" evidence="7">
    <location>
        <begin position="126"/>
        <end position="146"/>
    </location>
</feature>
<dbReference type="Pfam" id="PF03522">
    <property type="entry name" value="SLC12"/>
    <property type="match status" value="1"/>
</dbReference>
<evidence type="ECO:0000256" key="6">
    <source>
        <dbReference type="ARBA" id="ARBA00023136"/>
    </source>
</evidence>
<protein>
    <submittedName>
        <fullName evidence="10">Amino acid transporter</fullName>
    </submittedName>
</protein>
<comment type="subcellular location">
    <subcellularLocation>
        <location evidence="1">Membrane</location>
        <topology evidence="1">Multi-pass membrane protein</topology>
    </subcellularLocation>
</comment>
<evidence type="ECO:0000256" key="3">
    <source>
        <dbReference type="ARBA" id="ARBA00022448"/>
    </source>
</evidence>
<reference evidence="10" key="1">
    <citation type="submission" date="2019-02" db="EMBL/GenBank/DDBJ databases">
        <authorList>
            <person name="Gruber-Vodicka R. H."/>
            <person name="Seah K. B. B."/>
        </authorList>
    </citation>
    <scope>NUCLEOTIDE SEQUENCE</scope>
    <source>
        <strain evidence="10">BECK_DK47</strain>
    </source>
</reference>
<keyword evidence="6 7" id="KW-0472">Membrane</keyword>
<evidence type="ECO:0000256" key="5">
    <source>
        <dbReference type="ARBA" id="ARBA00022989"/>
    </source>
</evidence>
<evidence type="ECO:0000259" key="8">
    <source>
        <dbReference type="Pfam" id="PF00324"/>
    </source>
</evidence>
<dbReference type="Gene3D" id="1.20.1740.10">
    <property type="entry name" value="Amino acid/polyamine transporter I"/>
    <property type="match status" value="1"/>
</dbReference>
<feature type="transmembrane region" description="Helical" evidence="7">
    <location>
        <begin position="81"/>
        <end position="106"/>
    </location>
</feature>
<evidence type="ECO:0000259" key="9">
    <source>
        <dbReference type="Pfam" id="PF03522"/>
    </source>
</evidence>
<feature type="transmembrane region" description="Helical" evidence="7">
    <location>
        <begin position="381"/>
        <end position="414"/>
    </location>
</feature>
<dbReference type="EMBL" id="CAADEX010000086">
    <property type="protein sequence ID" value="VFJ59767.1"/>
    <property type="molecule type" value="Genomic_DNA"/>
</dbReference>
<comment type="similarity">
    <text evidence="2">Belongs to the SLC12A transporter family.</text>
</comment>
<feature type="transmembrane region" description="Helical" evidence="7">
    <location>
        <begin position="12"/>
        <end position="31"/>
    </location>
</feature>
<feature type="transmembrane region" description="Helical" evidence="7">
    <location>
        <begin position="220"/>
        <end position="247"/>
    </location>
</feature>
<name>A0A450SZX1_9GAMM</name>
<sequence>MNRKKFGTFGGVFTPSLLTILGVIMFLRFPAVVGHAGVWNALLILLGAKAISLITGLSISSIATNMHVKGGGAYYLISRSLGVEFGGVIAIFFFVAQAVAVTLYVVGFTEAVFSAFSDITLSFRSVATITNVVVFVCVYIGAGWTIRIQYGILAVLILSILSFFVGAGTGSSFEILNTNLEPHWSPEFSFFTVFALFFPAVTGIMAGVNMSGDLKDPSRSIPMGTFAAIGFSTLVYVAITVLLATSVPRAELVGGGFVVKDYAFSPTLVYAGVFCATLSSALGSMMGAPRILQAFSRDNIFSRLRWFGQGSGSSGEPRHAIIMTFLIAQVGVLVGDLNTIAPVITMFFLMTYATVNLACFYEGRSRNPSFRPTFFFNHWSVALLGAFGCIGVMFLINALWASVALTLGAVFYFFIARAEIQVKWGDLGGGLSFQLARNALLRMERERYHPKNWRPSILALSGGTRNRLYLAQYACWFTVDSGIVSIGQIIRGELDNLHDRRREAESILRKFLLKEKLPAFPVAIVEQDFHAAVKALLQCHGIGGMRPNTVMLGWSEDPERSEMFWETIATVKELKRSLIIVAAEEKEEQTIIPGSGIDIWWDSAKNVELMLLLSFMLKKNRQWRDHPIRLIRPVSPRADIENIEKEMSEMLARGRIEADIIVVPTEDPFKIVQQHIYSPAVLFSGFEPGNDEENIDLLPGLQRIIDLPGDVFLVYNAGDVSIDA</sequence>
<feature type="transmembrane region" description="Helical" evidence="7">
    <location>
        <begin position="37"/>
        <end position="60"/>
    </location>
</feature>
<keyword evidence="4 7" id="KW-0812">Transmembrane</keyword>
<dbReference type="InterPro" id="IPR004841">
    <property type="entry name" value="AA-permease/SLC12A_dom"/>
</dbReference>
<accession>A0A450SZX1</accession>
<feature type="transmembrane region" description="Helical" evidence="7">
    <location>
        <begin position="343"/>
        <end position="361"/>
    </location>
</feature>
<feature type="transmembrane region" description="Helical" evidence="7">
    <location>
        <begin position="267"/>
        <end position="288"/>
    </location>
</feature>
<evidence type="ECO:0000256" key="7">
    <source>
        <dbReference type="SAM" id="Phobius"/>
    </source>
</evidence>
<dbReference type="PANTHER" id="PTHR11827:SF72">
    <property type="entry name" value="GH08340P"/>
    <property type="match status" value="1"/>
</dbReference>
<dbReference type="GO" id="GO:0015377">
    <property type="term" value="F:chloride:monoatomic cation symporter activity"/>
    <property type="evidence" value="ECO:0007669"/>
    <property type="project" value="InterPro"/>
</dbReference>
<dbReference type="FunFam" id="1.20.1740.10:FF:000013">
    <property type="entry name" value="Solute carrier family 12 member"/>
    <property type="match status" value="1"/>
</dbReference>
<evidence type="ECO:0000313" key="10">
    <source>
        <dbReference type="EMBL" id="VFJ59767.1"/>
    </source>
</evidence>
<evidence type="ECO:0000256" key="2">
    <source>
        <dbReference type="ARBA" id="ARBA00010593"/>
    </source>
</evidence>
<dbReference type="InterPro" id="IPR018491">
    <property type="entry name" value="SLC12_C"/>
</dbReference>